<comment type="caution">
    <text evidence="4">The sequence shown here is derived from an EMBL/GenBank/DDBJ whole genome shotgun (WGS) entry which is preliminary data.</text>
</comment>
<dbReference type="Proteomes" id="UP001078443">
    <property type="component" value="Unassembled WGS sequence"/>
</dbReference>
<dbReference type="EMBL" id="JAPQER010000003">
    <property type="protein sequence ID" value="MCY6484681.1"/>
    <property type="molecule type" value="Genomic_DNA"/>
</dbReference>
<dbReference type="InterPro" id="IPR051796">
    <property type="entry name" value="ISF_SsuE-like"/>
</dbReference>
<dbReference type="SUPFAM" id="SSF52218">
    <property type="entry name" value="Flavoproteins"/>
    <property type="match status" value="1"/>
</dbReference>
<evidence type="ECO:0000313" key="4">
    <source>
        <dbReference type="EMBL" id="MCY6484681.1"/>
    </source>
</evidence>
<protein>
    <submittedName>
        <fullName evidence="4">Flavodoxin family protein</fullName>
    </submittedName>
</protein>
<reference evidence="4" key="1">
    <citation type="submission" date="2022-12" db="EMBL/GenBank/DDBJ databases">
        <authorList>
            <person name="Wang J."/>
        </authorList>
    </citation>
    <scope>NUCLEOTIDE SEQUENCE</scope>
    <source>
        <strain evidence="4">HY-45-18</strain>
    </source>
</reference>
<accession>A0ABT4D0C4</accession>
<evidence type="ECO:0000259" key="3">
    <source>
        <dbReference type="Pfam" id="PF03358"/>
    </source>
</evidence>
<dbReference type="RefSeq" id="WP_268040986.1">
    <property type="nucleotide sequence ID" value="NZ_JAPQER010000003.1"/>
</dbReference>
<dbReference type="InterPro" id="IPR029039">
    <property type="entry name" value="Flavoprotein-like_sf"/>
</dbReference>
<name>A0ABT4D0C4_9CLOT</name>
<feature type="domain" description="NADPH-dependent FMN reductase-like" evidence="3">
    <location>
        <begin position="1"/>
        <end position="127"/>
    </location>
</feature>
<dbReference type="PANTHER" id="PTHR43278:SF2">
    <property type="entry name" value="IRON-SULFUR FLAVOPROTEIN"/>
    <property type="match status" value="1"/>
</dbReference>
<dbReference type="Gene3D" id="3.40.50.360">
    <property type="match status" value="1"/>
</dbReference>
<organism evidence="4 5">
    <name type="scientific">Clostridium aestuarii</name>
    <dbReference type="NCBI Taxonomy" id="338193"/>
    <lineage>
        <taxon>Bacteria</taxon>
        <taxon>Bacillati</taxon>
        <taxon>Bacillota</taxon>
        <taxon>Clostridia</taxon>
        <taxon>Eubacteriales</taxon>
        <taxon>Clostridiaceae</taxon>
        <taxon>Clostridium</taxon>
    </lineage>
</organism>
<keyword evidence="5" id="KW-1185">Reference proteome</keyword>
<dbReference type="InterPro" id="IPR005025">
    <property type="entry name" value="FMN_Rdtase-like_dom"/>
</dbReference>
<sequence length="182" mass="21106">MKTLIFMASPNKKGNTQAMLEAFLKELRGETYIINCYDVNVKPCIGCKICYTCEGKCSINDDMTYIYEKINESDNIAIFSPMYFASYPGTLKNIIDRMQVYWSKKYILNSNQTISKKKGVLFLNAGSEWRDMFKPMQNMFKYIMKSIGGEVIGGVYISNTDKFPVRENEEAFERIYEVVRKL</sequence>
<proteinExistence type="predicted"/>
<dbReference type="PANTHER" id="PTHR43278">
    <property type="entry name" value="NAD(P)H-DEPENDENT FMN-CONTAINING OXIDOREDUCTASE YWQN-RELATED"/>
    <property type="match status" value="1"/>
</dbReference>
<evidence type="ECO:0000313" key="5">
    <source>
        <dbReference type="Proteomes" id="UP001078443"/>
    </source>
</evidence>
<gene>
    <name evidence="4" type="ORF">OW763_10045</name>
</gene>
<keyword evidence="2" id="KW-0288">FMN</keyword>
<keyword evidence="1" id="KW-0285">Flavoprotein</keyword>
<dbReference type="Pfam" id="PF03358">
    <property type="entry name" value="FMN_red"/>
    <property type="match status" value="1"/>
</dbReference>
<evidence type="ECO:0000256" key="1">
    <source>
        <dbReference type="ARBA" id="ARBA00022630"/>
    </source>
</evidence>
<evidence type="ECO:0000256" key="2">
    <source>
        <dbReference type="ARBA" id="ARBA00022643"/>
    </source>
</evidence>